<dbReference type="EMBL" id="FNQF01000008">
    <property type="protein sequence ID" value="SEA60369.1"/>
    <property type="molecule type" value="Genomic_DNA"/>
</dbReference>
<evidence type="ECO:0000313" key="1">
    <source>
        <dbReference type="EMBL" id="SEA60369.1"/>
    </source>
</evidence>
<organism evidence="1 2">
    <name type="scientific">Psychroflexus halocasei</name>
    <dbReference type="NCBI Taxonomy" id="908615"/>
    <lineage>
        <taxon>Bacteria</taxon>
        <taxon>Pseudomonadati</taxon>
        <taxon>Bacteroidota</taxon>
        <taxon>Flavobacteriia</taxon>
        <taxon>Flavobacteriales</taxon>
        <taxon>Flavobacteriaceae</taxon>
        <taxon>Psychroflexus</taxon>
    </lineage>
</organism>
<sequence length="73" mass="8593">MNNQFFKNQTFKGFSKEISMRFAFVFLILCSFQMNAENSKLLQSQEVSVYAENSTLSQVFEQIESQTTLRFFL</sequence>
<reference evidence="1 2" key="1">
    <citation type="submission" date="2016-10" db="EMBL/GenBank/DDBJ databases">
        <authorList>
            <person name="de Groot N.N."/>
        </authorList>
    </citation>
    <scope>NUCLEOTIDE SEQUENCE [LARGE SCALE GENOMIC DNA]</scope>
    <source>
        <strain evidence="1 2">DSM 23581</strain>
    </source>
</reference>
<gene>
    <name evidence="1" type="ORF">SAMN05421540_10834</name>
</gene>
<dbReference type="STRING" id="908615.SAMN05421540_10834"/>
<dbReference type="Proteomes" id="UP000198820">
    <property type="component" value="Unassembled WGS sequence"/>
</dbReference>
<dbReference type="AlphaFoldDB" id="A0A1H4CJ63"/>
<proteinExistence type="predicted"/>
<keyword evidence="2" id="KW-1185">Reference proteome</keyword>
<accession>A0A1H4CJ63</accession>
<evidence type="ECO:0000313" key="2">
    <source>
        <dbReference type="Proteomes" id="UP000198820"/>
    </source>
</evidence>
<protein>
    <submittedName>
        <fullName evidence="1">Uncharacterized protein</fullName>
    </submittedName>
</protein>
<name>A0A1H4CJ63_9FLAO</name>